<evidence type="ECO:0000256" key="1">
    <source>
        <dbReference type="ARBA" id="ARBA00000085"/>
    </source>
</evidence>
<dbReference type="GO" id="GO:0007234">
    <property type="term" value="P:osmosensory signaling via phosphorelay pathway"/>
    <property type="evidence" value="ECO:0007669"/>
    <property type="project" value="TreeGrafter"/>
</dbReference>
<accession>A0A5R9L5F9</accession>
<evidence type="ECO:0000256" key="11">
    <source>
        <dbReference type="ARBA" id="ARBA00023136"/>
    </source>
</evidence>
<reference evidence="15 16" key="1">
    <citation type="submission" date="2019-05" db="EMBL/GenBank/DDBJ databases">
        <authorList>
            <person name="Qu J.-H."/>
        </authorList>
    </citation>
    <scope>NUCLEOTIDE SEQUENCE [LARGE SCALE GENOMIC DNA]</scope>
    <source>
        <strain evidence="15 16">T17</strain>
    </source>
</reference>
<evidence type="ECO:0000256" key="9">
    <source>
        <dbReference type="ARBA" id="ARBA00022989"/>
    </source>
</evidence>
<dbReference type="PROSITE" id="PS50109">
    <property type="entry name" value="HIS_KIN"/>
    <property type="match status" value="1"/>
</dbReference>
<comment type="subcellular location">
    <subcellularLocation>
        <location evidence="2">Membrane</location>
        <topology evidence="2">Multi-pass membrane protein</topology>
    </subcellularLocation>
</comment>
<dbReference type="InterPro" id="IPR003594">
    <property type="entry name" value="HATPase_dom"/>
</dbReference>
<dbReference type="InterPro" id="IPR005467">
    <property type="entry name" value="His_kinase_dom"/>
</dbReference>
<dbReference type="AlphaFoldDB" id="A0A5R9L5F9"/>
<keyword evidence="6" id="KW-0547">Nucleotide-binding</keyword>
<dbReference type="PANTHER" id="PTHR42878">
    <property type="entry name" value="TWO-COMPONENT HISTIDINE KINASE"/>
    <property type="match status" value="1"/>
</dbReference>
<dbReference type="CDD" id="cd00130">
    <property type="entry name" value="PAS"/>
    <property type="match status" value="1"/>
</dbReference>
<evidence type="ECO:0000256" key="2">
    <source>
        <dbReference type="ARBA" id="ARBA00004141"/>
    </source>
</evidence>
<evidence type="ECO:0000256" key="5">
    <source>
        <dbReference type="ARBA" id="ARBA00022692"/>
    </source>
</evidence>
<dbReference type="SMART" id="SM00387">
    <property type="entry name" value="HATPase_c"/>
    <property type="match status" value="1"/>
</dbReference>
<dbReference type="PRINTS" id="PR00344">
    <property type="entry name" value="BCTRLSENSOR"/>
</dbReference>
<feature type="domain" description="PAS" evidence="14">
    <location>
        <begin position="7"/>
        <end position="52"/>
    </location>
</feature>
<dbReference type="InterPro" id="IPR050351">
    <property type="entry name" value="BphY/WalK/GraS-like"/>
</dbReference>
<dbReference type="OrthoDB" id="9766459at2"/>
<evidence type="ECO:0000256" key="12">
    <source>
        <dbReference type="SAM" id="Coils"/>
    </source>
</evidence>
<dbReference type="GO" id="GO:0030295">
    <property type="term" value="F:protein kinase activator activity"/>
    <property type="evidence" value="ECO:0007669"/>
    <property type="project" value="TreeGrafter"/>
</dbReference>
<keyword evidence="8" id="KW-0067">ATP-binding</keyword>
<keyword evidence="5" id="KW-0812">Transmembrane</keyword>
<keyword evidence="4" id="KW-0808">Transferase</keyword>
<organism evidence="15 16">
    <name type="scientific">Dyadobacter luticola</name>
    <dbReference type="NCBI Taxonomy" id="1979387"/>
    <lineage>
        <taxon>Bacteria</taxon>
        <taxon>Pseudomonadati</taxon>
        <taxon>Bacteroidota</taxon>
        <taxon>Cytophagia</taxon>
        <taxon>Cytophagales</taxon>
        <taxon>Spirosomataceae</taxon>
        <taxon>Dyadobacter</taxon>
    </lineage>
</organism>
<keyword evidence="10" id="KW-0902">Two-component regulatory system</keyword>
<dbReference type="Pfam" id="PF00989">
    <property type="entry name" value="PAS"/>
    <property type="match status" value="1"/>
</dbReference>
<feature type="coiled-coil region" evidence="12">
    <location>
        <begin position="122"/>
        <end position="173"/>
    </location>
</feature>
<dbReference type="EMBL" id="VCEJ01000002">
    <property type="protein sequence ID" value="TLV03510.1"/>
    <property type="molecule type" value="Genomic_DNA"/>
</dbReference>
<dbReference type="InterPro" id="IPR035965">
    <property type="entry name" value="PAS-like_dom_sf"/>
</dbReference>
<dbReference type="Gene3D" id="3.30.565.10">
    <property type="entry name" value="Histidine kinase-like ATPase, C-terminal domain"/>
    <property type="match status" value="1"/>
</dbReference>
<evidence type="ECO:0000313" key="16">
    <source>
        <dbReference type="Proteomes" id="UP000306402"/>
    </source>
</evidence>
<keyword evidence="9" id="KW-1133">Transmembrane helix</keyword>
<dbReference type="GO" id="GO:0016020">
    <property type="term" value="C:membrane"/>
    <property type="evidence" value="ECO:0007669"/>
    <property type="project" value="UniProtKB-SubCell"/>
</dbReference>
<evidence type="ECO:0000313" key="15">
    <source>
        <dbReference type="EMBL" id="TLV03510.1"/>
    </source>
</evidence>
<evidence type="ECO:0000259" key="14">
    <source>
        <dbReference type="PROSITE" id="PS50112"/>
    </source>
</evidence>
<gene>
    <name evidence="15" type="ORF">FEN17_07860</name>
</gene>
<keyword evidence="12" id="KW-0175">Coiled coil</keyword>
<dbReference type="InterPro" id="IPR036890">
    <property type="entry name" value="HATPase_C_sf"/>
</dbReference>
<comment type="caution">
    <text evidence="15">The sequence shown here is derived from an EMBL/GenBank/DDBJ whole genome shotgun (WGS) entry which is preliminary data.</text>
</comment>
<dbReference type="GO" id="GO:0005524">
    <property type="term" value="F:ATP binding"/>
    <property type="evidence" value="ECO:0007669"/>
    <property type="project" value="UniProtKB-KW"/>
</dbReference>
<dbReference type="InterPro" id="IPR000014">
    <property type="entry name" value="PAS"/>
</dbReference>
<dbReference type="Gene3D" id="3.30.450.20">
    <property type="entry name" value="PAS domain"/>
    <property type="match status" value="1"/>
</dbReference>
<evidence type="ECO:0000256" key="3">
    <source>
        <dbReference type="ARBA" id="ARBA00012438"/>
    </source>
</evidence>
<evidence type="ECO:0000259" key="13">
    <source>
        <dbReference type="PROSITE" id="PS50109"/>
    </source>
</evidence>
<dbReference type="Proteomes" id="UP000306402">
    <property type="component" value="Unassembled WGS sequence"/>
</dbReference>
<dbReference type="SMART" id="SM00091">
    <property type="entry name" value="PAS"/>
    <property type="match status" value="1"/>
</dbReference>
<evidence type="ECO:0000256" key="6">
    <source>
        <dbReference type="ARBA" id="ARBA00022741"/>
    </source>
</evidence>
<dbReference type="EC" id="2.7.13.3" evidence="3"/>
<keyword evidence="16" id="KW-1185">Reference proteome</keyword>
<sequence length="411" mass="46546">MPKIDRHLEQAEQLLDNLPCGYIIFNDRGEINYINQTLLHIVGYASDELLGQKVEKLLTVSSRIFYQTHLFPLLTLKSEVTEIFLTLKAKNGTHVPVMLNGKRTLAGTEQAYTCVISTVWERQKYEQQLIEARQGYQQALEDNQSLKDLSDRLQQEQHKLDQKLVEVARTKQEYVQLGKVLMHDLQEPVRKISFYFERALSKKLVPTSAENAELLAKIGKSVSRLRLVADSVQRFVAIEDEKEPVTELWSDQLVTAAANDFMTATGTQDVQLHVGGSIAFQGRAAVFKTLFYELIANAVRFRKQGIPLIMNVRSITVQENVFQSTVDKYLYSDHVQIEFTDNGIGFDQRFASYVSGLFNKMKNDEEGVGLGLALCEQIVVRHYGKISARSAEGVGTTIKIVLPVVQPKPFF</sequence>
<dbReference type="PANTHER" id="PTHR42878:SF7">
    <property type="entry name" value="SENSOR HISTIDINE KINASE GLRK"/>
    <property type="match status" value="1"/>
</dbReference>
<dbReference type="InterPro" id="IPR004358">
    <property type="entry name" value="Sig_transdc_His_kin-like_C"/>
</dbReference>
<dbReference type="SUPFAM" id="SSF55785">
    <property type="entry name" value="PYP-like sensor domain (PAS domain)"/>
    <property type="match status" value="1"/>
</dbReference>
<dbReference type="NCBIfam" id="TIGR00229">
    <property type="entry name" value="sensory_box"/>
    <property type="match status" value="1"/>
</dbReference>
<proteinExistence type="predicted"/>
<dbReference type="GO" id="GO:0000156">
    <property type="term" value="F:phosphorelay response regulator activity"/>
    <property type="evidence" value="ECO:0007669"/>
    <property type="project" value="TreeGrafter"/>
</dbReference>
<protein>
    <recommendedName>
        <fullName evidence="3">histidine kinase</fullName>
        <ecNumber evidence="3">2.7.13.3</ecNumber>
    </recommendedName>
</protein>
<dbReference type="GO" id="GO:0004673">
    <property type="term" value="F:protein histidine kinase activity"/>
    <property type="evidence" value="ECO:0007669"/>
    <property type="project" value="UniProtKB-EC"/>
</dbReference>
<evidence type="ECO:0000256" key="7">
    <source>
        <dbReference type="ARBA" id="ARBA00022777"/>
    </source>
</evidence>
<evidence type="ECO:0000256" key="4">
    <source>
        <dbReference type="ARBA" id="ARBA00022679"/>
    </source>
</evidence>
<dbReference type="InterPro" id="IPR013767">
    <property type="entry name" value="PAS_fold"/>
</dbReference>
<dbReference type="GO" id="GO:0006355">
    <property type="term" value="P:regulation of DNA-templated transcription"/>
    <property type="evidence" value="ECO:0007669"/>
    <property type="project" value="InterPro"/>
</dbReference>
<evidence type="ECO:0000256" key="10">
    <source>
        <dbReference type="ARBA" id="ARBA00023012"/>
    </source>
</evidence>
<dbReference type="PROSITE" id="PS50112">
    <property type="entry name" value="PAS"/>
    <property type="match status" value="1"/>
</dbReference>
<name>A0A5R9L5F9_9BACT</name>
<keyword evidence="7" id="KW-0418">Kinase</keyword>
<dbReference type="SUPFAM" id="SSF55874">
    <property type="entry name" value="ATPase domain of HSP90 chaperone/DNA topoisomerase II/histidine kinase"/>
    <property type="match status" value="1"/>
</dbReference>
<dbReference type="RefSeq" id="WP_138364718.1">
    <property type="nucleotide sequence ID" value="NZ_VCEJ01000002.1"/>
</dbReference>
<feature type="domain" description="Histidine kinase" evidence="13">
    <location>
        <begin position="180"/>
        <end position="406"/>
    </location>
</feature>
<comment type="catalytic activity">
    <reaction evidence="1">
        <text>ATP + protein L-histidine = ADP + protein N-phospho-L-histidine.</text>
        <dbReference type="EC" id="2.7.13.3"/>
    </reaction>
</comment>
<dbReference type="Pfam" id="PF02518">
    <property type="entry name" value="HATPase_c"/>
    <property type="match status" value="1"/>
</dbReference>
<evidence type="ECO:0000256" key="8">
    <source>
        <dbReference type="ARBA" id="ARBA00022840"/>
    </source>
</evidence>
<keyword evidence="11" id="KW-0472">Membrane</keyword>